<dbReference type="AlphaFoldDB" id="S9QBN0"/>
<feature type="transmembrane region" description="Helical" evidence="6">
    <location>
        <begin position="75"/>
        <end position="98"/>
    </location>
</feature>
<gene>
    <name evidence="8" type="ORF">Salmuc_04404</name>
</gene>
<feature type="transmembrane region" description="Helical" evidence="6">
    <location>
        <begin position="104"/>
        <end position="128"/>
    </location>
</feature>
<evidence type="ECO:0000313" key="9">
    <source>
        <dbReference type="Proteomes" id="UP000015347"/>
    </source>
</evidence>
<dbReference type="GO" id="GO:0005886">
    <property type="term" value="C:plasma membrane"/>
    <property type="evidence" value="ECO:0007669"/>
    <property type="project" value="TreeGrafter"/>
</dbReference>
<organism evidence="8 9">
    <name type="scientific">Salipiger mucosus DSM 16094</name>
    <dbReference type="NCBI Taxonomy" id="1123237"/>
    <lineage>
        <taxon>Bacteria</taxon>
        <taxon>Pseudomonadati</taxon>
        <taxon>Pseudomonadota</taxon>
        <taxon>Alphaproteobacteria</taxon>
        <taxon>Rhodobacterales</taxon>
        <taxon>Roseobacteraceae</taxon>
        <taxon>Salipiger</taxon>
    </lineage>
</organism>
<dbReference type="STRING" id="1123237.Salmuc_04404"/>
<comment type="subcellular location">
    <subcellularLocation>
        <location evidence="1">Membrane</location>
        <topology evidence="1">Multi-pass membrane protein</topology>
    </subcellularLocation>
</comment>
<keyword evidence="4 6" id="KW-1133">Transmembrane helix</keyword>
<feature type="domain" description="GtrA/DPMS transmembrane" evidence="7">
    <location>
        <begin position="10"/>
        <end position="128"/>
    </location>
</feature>
<comment type="similarity">
    <text evidence="2">Belongs to the GtrA family.</text>
</comment>
<dbReference type="HOGENOM" id="CLU_083873_7_2_5"/>
<dbReference type="Proteomes" id="UP000015347">
    <property type="component" value="Unassembled WGS sequence"/>
</dbReference>
<accession>S9QBN0</accession>
<sequence length="137" mass="14336">MPGLSRPFLRFAVVGGVGFVVDAGALYAFVSLGGDAFQSRIASFAIAVTVTWLLNRIWTFSGRGARTIPQEFASYLAVQGVGIVLSYAVFALVLSLIPMTAANAVLATACGSAVALIGNFFGANRLVFPGYRPSSRP</sequence>
<dbReference type="PANTHER" id="PTHR38459">
    <property type="entry name" value="PROPHAGE BACTOPRENOL-LINKED GLUCOSE TRANSLOCASE HOMOLOG"/>
    <property type="match status" value="1"/>
</dbReference>
<dbReference type="Pfam" id="PF04138">
    <property type="entry name" value="GtrA_DPMS_TM"/>
    <property type="match status" value="1"/>
</dbReference>
<reference evidence="9" key="1">
    <citation type="journal article" date="2014" name="Stand. Genomic Sci.">
        <title>Genome sequence of the exopolysaccharide-producing Salipiger mucosus type strain (DSM 16094(T)), a moderately halophilic member of the Roseobacter clade.</title>
        <authorList>
            <person name="Riedel T."/>
            <person name="Spring S."/>
            <person name="Fiebig A."/>
            <person name="Petersen J."/>
            <person name="Kyrpides N.C."/>
            <person name="Goker M."/>
            <person name="Klenk H.P."/>
        </authorList>
    </citation>
    <scope>NUCLEOTIDE SEQUENCE [LARGE SCALE GENOMIC DNA]</scope>
    <source>
        <strain evidence="9">DSM 16094</strain>
    </source>
</reference>
<dbReference type="OrthoDB" id="7360864at2"/>
<feature type="transmembrane region" description="Helical" evidence="6">
    <location>
        <begin position="36"/>
        <end position="54"/>
    </location>
</feature>
<dbReference type="RefSeq" id="WP_020039048.1">
    <property type="nucleotide sequence ID" value="NZ_KE557279.1"/>
</dbReference>
<protein>
    <submittedName>
        <fullName evidence="8">GtrA-like protein</fullName>
    </submittedName>
</protein>
<evidence type="ECO:0000256" key="6">
    <source>
        <dbReference type="SAM" id="Phobius"/>
    </source>
</evidence>
<dbReference type="EMBL" id="APVH01000038">
    <property type="protein sequence ID" value="EPX78821.1"/>
    <property type="molecule type" value="Genomic_DNA"/>
</dbReference>
<evidence type="ECO:0000313" key="8">
    <source>
        <dbReference type="EMBL" id="EPX78821.1"/>
    </source>
</evidence>
<dbReference type="eggNOG" id="COG2246">
    <property type="taxonomic scope" value="Bacteria"/>
</dbReference>
<keyword evidence="5 6" id="KW-0472">Membrane</keyword>
<dbReference type="GO" id="GO:0000271">
    <property type="term" value="P:polysaccharide biosynthetic process"/>
    <property type="evidence" value="ECO:0007669"/>
    <property type="project" value="InterPro"/>
</dbReference>
<proteinExistence type="inferred from homology"/>
<name>S9QBN0_9RHOB</name>
<evidence type="ECO:0000256" key="1">
    <source>
        <dbReference type="ARBA" id="ARBA00004141"/>
    </source>
</evidence>
<keyword evidence="9" id="KW-1185">Reference proteome</keyword>
<dbReference type="PANTHER" id="PTHR38459:SF1">
    <property type="entry name" value="PROPHAGE BACTOPRENOL-LINKED GLUCOSE TRANSLOCASE HOMOLOG"/>
    <property type="match status" value="1"/>
</dbReference>
<evidence type="ECO:0000259" key="7">
    <source>
        <dbReference type="Pfam" id="PF04138"/>
    </source>
</evidence>
<dbReference type="InterPro" id="IPR007267">
    <property type="entry name" value="GtrA_DPMS_TM"/>
</dbReference>
<evidence type="ECO:0000256" key="5">
    <source>
        <dbReference type="ARBA" id="ARBA00023136"/>
    </source>
</evidence>
<evidence type="ECO:0000256" key="4">
    <source>
        <dbReference type="ARBA" id="ARBA00022989"/>
    </source>
</evidence>
<feature type="transmembrane region" description="Helical" evidence="6">
    <location>
        <begin position="7"/>
        <end position="30"/>
    </location>
</feature>
<dbReference type="InterPro" id="IPR051401">
    <property type="entry name" value="GtrA_CellWall_Glycosyl"/>
</dbReference>
<comment type="caution">
    <text evidence="8">The sequence shown here is derived from an EMBL/GenBank/DDBJ whole genome shotgun (WGS) entry which is preliminary data.</text>
</comment>
<evidence type="ECO:0000256" key="2">
    <source>
        <dbReference type="ARBA" id="ARBA00009399"/>
    </source>
</evidence>
<evidence type="ECO:0000256" key="3">
    <source>
        <dbReference type="ARBA" id="ARBA00022692"/>
    </source>
</evidence>
<keyword evidence="3 6" id="KW-0812">Transmembrane</keyword>